<dbReference type="Pfam" id="PF00072">
    <property type="entry name" value="Response_reg"/>
    <property type="match status" value="1"/>
</dbReference>
<dbReference type="PROSITE" id="PS50110">
    <property type="entry name" value="RESPONSE_REGULATORY"/>
    <property type="match status" value="1"/>
</dbReference>
<organism evidence="8 9">
    <name type="scientific">Vicingus serpentipes</name>
    <dbReference type="NCBI Taxonomy" id="1926625"/>
    <lineage>
        <taxon>Bacteria</taxon>
        <taxon>Pseudomonadati</taxon>
        <taxon>Bacteroidota</taxon>
        <taxon>Flavobacteriia</taxon>
        <taxon>Flavobacteriales</taxon>
        <taxon>Vicingaceae</taxon>
        <taxon>Vicingus</taxon>
    </lineage>
</organism>
<keyword evidence="9" id="KW-1185">Reference proteome</keyword>
<evidence type="ECO:0000313" key="8">
    <source>
        <dbReference type="EMBL" id="TXB64792.1"/>
    </source>
</evidence>
<keyword evidence="2" id="KW-0902">Two-component regulatory system</keyword>
<evidence type="ECO:0000256" key="5">
    <source>
        <dbReference type="PROSITE-ProRule" id="PRU01091"/>
    </source>
</evidence>
<evidence type="ECO:0000259" key="7">
    <source>
        <dbReference type="PROSITE" id="PS51755"/>
    </source>
</evidence>
<dbReference type="Proteomes" id="UP000321721">
    <property type="component" value="Unassembled WGS sequence"/>
</dbReference>
<dbReference type="GO" id="GO:0000976">
    <property type="term" value="F:transcription cis-regulatory region binding"/>
    <property type="evidence" value="ECO:0007669"/>
    <property type="project" value="TreeGrafter"/>
</dbReference>
<dbReference type="PANTHER" id="PTHR48111:SF40">
    <property type="entry name" value="PHOSPHATE REGULON TRANSCRIPTIONAL REGULATORY PROTEIN PHOB"/>
    <property type="match status" value="1"/>
</dbReference>
<dbReference type="CDD" id="cd17574">
    <property type="entry name" value="REC_OmpR"/>
    <property type="match status" value="1"/>
</dbReference>
<dbReference type="Gene3D" id="6.10.250.690">
    <property type="match status" value="1"/>
</dbReference>
<dbReference type="InterPro" id="IPR001867">
    <property type="entry name" value="OmpR/PhoB-type_DNA-bd"/>
</dbReference>
<proteinExistence type="predicted"/>
<evidence type="ECO:0000313" key="9">
    <source>
        <dbReference type="Proteomes" id="UP000321721"/>
    </source>
</evidence>
<dbReference type="InterPro" id="IPR016032">
    <property type="entry name" value="Sig_transdc_resp-reg_C-effctor"/>
</dbReference>
<dbReference type="SUPFAM" id="SSF46894">
    <property type="entry name" value="C-terminal effector domain of the bipartite response regulators"/>
    <property type="match status" value="1"/>
</dbReference>
<feature type="domain" description="Response regulatory" evidence="6">
    <location>
        <begin position="6"/>
        <end position="120"/>
    </location>
</feature>
<evidence type="ECO:0000256" key="2">
    <source>
        <dbReference type="ARBA" id="ARBA00023012"/>
    </source>
</evidence>
<dbReference type="GO" id="GO:0006355">
    <property type="term" value="P:regulation of DNA-templated transcription"/>
    <property type="evidence" value="ECO:0007669"/>
    <property type="project" value="InterPro"/>
</dbReference>
<feature type="modified residue" description="4-aspartylphosphate" evidence="4">
    <location>
        <position position="55"/>
    </location>
</feature>
<dbReference type="InterPro" id="IPR039420">
    <property type="entry name" value="WalR-like"/>
</dbReference>
<dbReference type="CDD" id="cd00383">
    <property type="entry name" value="trans_reg_C"/>
    <property type="match status" value="1"/>
</dbReference>
<dbReference type="Pfam" id="PF00486">
    <property type="entry name" value="Trans_reg_C"/>
    <property type="match status" value="1"/>
</dbReference>
<dbReference type="GO" id="GO:0032993">
    <property type="term" value="C:protein-DNA complex"/>
    <property type="evidence" value="ECO:0007669"/>
    <property type="project" value="TreeGrafter"/>
</dbReference>
<reference evidence="8 9" key="1">
    <citation type="submission" date="2019-08" db="EMBL/GenBank/DDBJ databases">
        <title>Genome of Vicingus serpentipes NCIMB 15042.</title>
        <authorList>
            <person name="Bowman J.P."/>
        </authorList>
    </citation>
    <scope>NUCLEOTIDE SEQUENCE [LARGE SCALE GENOMIC DNA]</scope>
    <source>
        <strain evidence="8 9">NCIMB 15042</strain>
    </source>
</reference>
<accession>A0A5C6RTW6</accession>
<dbReference type="GO" id="GO:0005829">
    <property type="term" value="C:cytosol"/>
    <property type="evidence" value="ECO:0007669"/>
    <property type="project" value="TreeGrafter"/>
</dbReference>
<dbReference type="InterPro" id="IPR036388">
    <property type="entry name" value="WH-like_DNA-bd_sf"/>
</dbReference>
<name>A0A5C6RTW6_9FLAO</name>
<dbReference type="SUPFAM" id="SSF52172">
    <property type="entry name" value="CheY-like"/>
    <property type="match status" value="1"/>
</dbReference>
<gene>
    <name evidence="8" type="ORF">FRY74_10095</name>
</gene>
<protein>
    <submittedName>
        <fullName evidence="8">Response regulator transcription factor</fullName>
    </submittedName>
</protein>
<dbReference type="Gene3D" id="1.10.10.10">
    <property type="entry name" value="Winged helix-like DNA-binding domain superfamily/Winged helix DNA-binding domain"/>
    <property type="match status" value="1"/>
</dbReference>
<dbReference type="PANTHER" id="PTHR48111">
    <property type="entry name" value="REGULATOR OF RPOS"/>
    <property type="match status" value="1"/>
</dbReference>
<dbReference type="SMART" id="SM00448">
    <property type="entry name" value="REC"/>
    <property type="match status" value="1"/>
</dbReference>
<dbReference type="SMART" id="SM00862">
    <property type="entry name" value="Trans_reg_C"/>
    <property type="match status" value="1"/>
</dbReference>
<evidence type="ECO:0000256" key="3">
    <source>
        <dbReference type="ARBA" id="ARBA00023125"/>
    </source>
</evidence>
<dbReference type="OrthoDB" id="9790442at2"/>
<comment type="caution">
    <text evidence="8">The sequence shown here is derived from an EMBL/GenBank/DDBJ whole genome shotgun (WGS) entry which is preliminary data.</text>
</comment>
<evidence type="ECO:0000256" key="1">
    <source>
        <dbReference type="ARBA" id="ARBA00022553"/>
    </source>
</evidence>
<feature type="domain" description="OmpR/PhoB-type" evidence="7">
    <location>
        <begin position="134"/>
        <end position="231"/>
    </location>
</feature>
<keyword evidence="3 5" id="KW-0238">DNA-binding</keyword>
<evidence type="ECO:0000259" key="6">
    <source>
        <dbReference type="PROSITE" id="PS50110"/>
    </source>
</evidence>
<evidence type="ECO:0000256" key="4">
    <source>
        <dbReference type="PROSITE-ProRule" id="PRU00169"/>
    </source>
</evidence>
<feature type="DNA-binding region" description="OmpR/PhoB-type" evidence="5">
    <location>
        <begin position="134"/>
        <end position="231"/>
    </location>
</feature>
<keyword evidence="1 4" id="KW-0597">Phosphoprotein</keyword>
<sequence length="232" mass="26418">MDKKTHILLAEDDNNLGFVIQDNLMVNGFKVTLCGDGEEALKAFANNQFDMCVLDVNMPRKDGFAVAETIREVNPDMPIVFLTAKTMQEDKVKGLTIGADDYITKPFDFQEFILRINAILKRSGVTTEEKVEKIEHYTIGSYSFDVKNQNLAHKSGDKKLTKKETRILTFLCEHINDIAPRDLILKNIWGNDDYFSGRSMDVFISKLRKYLSEDSTIQINNIHGVGFKLEVK</sequence>
<dbReference type="PROSITE" id="PS51755">
    <property type="entry name" value="OMPR_PHOB"/>
    <property type="match status" value="1"/>
</dbReference>
<dbReference type="InterPro" id="IPR011006">
    <property type="entry name" value="CheY-like_superfamily"/>
</dbReference>
<dbReference type="EMBL" id="VOOS01000004">
    <property type="protein sequence ID" value="TXB64792.1"/>
    <property type="molecule type" value="Genomic_DNA"/>
</dbReference>
<dbReference type="AlphaFoldDB" id="A0A5C6RTW6"/>
<dbReference type="RefSeq" id="WP_147101090.1">
    <property type="nucleotide sequence ID" value="NZ_VOOS01000004.1"/>
</dbReference>
<dbReference type="Gene3D" id="3.40.50.2300">
    <property type="match status" value="1"/>
</dbReference>
<dbReference type="GO" id="GO:0000156">
    <property type="term" value="F:phosphorelay response regulator activity"/>
    <property type="evidence" value="ECO:0007669"/>
    <property type="project" value="TreeGrafter"/>
</dbReference>
<dbReference type="InterPro" id="IPR001789">
    <property type="entry name" value="Sig_transdc_resp-reg_receiver"/>
</dbReference>